<dbReference type="InterPro" id="IPR023997">
    <property type="entry name" value="TonB-dep_OMP_SusC/RagA_CS"/>
</dbReference>
<dbReference type="PROSITE" id="PS52016">
    <property type="entry name" value="TONB_DEPENDENT_REC_3"/>
    <property type="match status" value="1"/>
</dbReference>
<keyword evidence="4 7" id="KW-0812">Transmembrane</keyword>
<evidence type="ECO:0000256" key="1">
    <source>
        <dbReference type="ARBA" id="ARBA00004571"/>
    </source>
</evidence>
<sequence>MKITTFLCFWSIFFLYAGNSYPRQTLSALEMNKAAEKVIINETKVAADPIKITGLITDERGEPLPGVTISLKSDKKVANFSGADGKYLFTVTKPGETLIFSFIGMKEEEVRLKDGVTNYNVKLYPADNQLKEVVVETGMFQRDRVSFTGSVSTYTGQELRNISNQNVLKSLKVLDPSFVILDNSLRGSDPNSMPTIEMRGQGGSVLNATIDEFGNDPNQPLFVLNGVEVSISRINDLDINRVESITILRDAGSTAIYGSKGANGVIVVETIKPKPGELKVYYSGDFQIDMTDLSGYNMMNASEKLEFERLAGKYTNTSSAASQKALMELYNYRLADIQRGVDTYWLSQPVQTGFTHGHSVRVSGGNEFLTIDGGAKYKNNQGVMKGSGRETWAGNISMVYRNQKFIVSNDLDITGYKATNSPYGDFSTWVNTSPYFRMRNEDGTVEKYLQYRTGLGYADLSSPIVDNIPNPLYNALLNSKDERSDITISNSFQIQYMPTDELRFKAGLDLIRTNSKTTQFSPPENTKYNDLTMYEKGEYFHKDLNQMVYKGRIDGAYAKVIDKHSITINARAQMEMSKTNYVSVTAVGFPYGSQGTPNLAYSYKQESKPGYLEDEKRSVGLVGALTYDFDKRYLFNFSLSVDGTSSFGSNKLYKSFWSAGIGWNINQESFMKDQYWIDILKIRATIGTSGSQNSGTTYSKSVYTYFIDSNIFGQGAYLSNVGNPDLPWAISKDFDAGIDFRILNGRTSLTFDYFRKKNDPNIIPVPLVPSTGISSYPMDLGYQINEGVEFRATVFPIYNLKDRILWSLSFSGIHNKKTYRGFGNAIDSYNLKQQQSNTMRQYVDGYSDDDIWAVRSYGIDPATGQEIYIKKDGSLTFDYDADDMVAVGSTRPDLRGVISTSFRYKNFEIGMAFSYSFGSDIYNNVLYNKVENITKSQLEKNQDKRALYDRWKNPGDIAEYKGISIVSSTSPRTSRFIQKNNYLRAESISCKYDIINNEWVKQNLGISTLSVTGYLNDIFRLETSKTERSTQYPFARSVALGVNLSF</sequence>
<dbReference type="Gene3D" id="2.170.130.10">
    <property type="entry name" value="TonB-dependent receptor, plug domain"/>
    <property type="match status" value="1"/>
</dbReference>
<reference evidence="9 10" key="1">
    <citation type="submission" date="2020-08" db="EMBL/GenBank/DDBJ databases">
        <title>Genomic Encyclopedia of Type Strains, Phase IV (KMG-IV): sequencing the most valuable type-strain genomes for metagenomic binning, comparative biology and taxonomic classification.</title>
        <authorList>
            <person name="Goeker M."/>
        </authorList>
    </citation>
    <scope>NUCLEOTIDE SEQUENCE [LARGE SCALE GENOMIC DNA]</scope>
    <source>
        <strain evidence="9 10">DSM 104969</strain>
    </source>
</reference>
<dbReference type="Gene3D" id="2.60.40.1120">
    <property type="entry name" value="Carboxypeptidase-like, regulatory domain"/>
    <property type="match status" value="1"/>
</dbReference>
<evidence type="ECO:0000256" key="2">
    <source>
        <dbReference type="ARBA" id="ARBA00022448"/>
    </source>
</evidence>
<dbReference type="SUPFAM" id="SSF49464">
    <property type="entry name" value="Carboxypeptidase regulatory domain-like"/>
    <property type="match status" value="1"/>
</dbReference>
<dbReference type="AlphaFoldDB" id="A0A840CI15"/>
<gene>
    <name evidence="9" type="ORF">GGR21_001552</name>
</gene>
<dbReference type="RefSeq" id="WP_183306591.1">
    <property type="nucleotide sequence ID" value="NZ_JACIEP010000005.1"/>
</dbReference>
<keyword evidence="5 7" id="KW-0472">Membrane</keyword>
<evidence type="ECO:0000313" key="10">
    <source>
        <dbReference type="Proteomes" id="UP000555103"/>
    </source>
</evidence>
<evidence type="ECO:0000256" key="5">
    <source>
        <dbReference type="ARBA" id="ARBA00023136"/>
    </source>
</evidence>
<accession>A0A840CI15</accession>
<dbReference type="InterPro" id="IPR037066">
    <property type="entry name" value="Plug_dom_sf"/>
</dbReference>
<dbReference type="Proteomes" id="UP000555103">
    <property type="component" value="Unassembled WGS sequence"/>
</dbReference>
<keyword evidence="2 7" id="KW-0813">Transport</keyword>
<dbReference type="NCBIfam" id="TIGR04056">
    <property type="entry name" value="OMP_RagA_SusC"/>
    <property type="match status" value="1"/>
</dbReference>
<protein>
    <submittedName>
        <fullName evidence="9">TonB-linked SusC/RagA family outer membrane protein</fullName>
    </submittedName>
</protein>
<dbReference type="NCBIfam" id="TIGR04057">
    <property type="entry name" value="SusC_RagA_signa"/>
    <property type="match status" value="1"/>
</dbReference>
<evidence type="ECO:0000256" key="4">
    <source>
        <dbReference type="ARBA" id="ARBA00022692"/>
    </source>
</evidence>
<evidence type="ECO:0000259" key="8">
    <source>
        <dbReference type="Pfam" id="PF07715"/>
    </source>
</evidence>
<keyword evidence="6 7" id="KW-0998">Cell outer membrane</keyword>
<evidence type="ECO:0000313" key="9">
    <source>
        <dbReference type="EMBL" id="MBB4035657.1"/>
    </source>
</evidence>
<name>A0A840CI15_9BACT</name>
<dbReference type="SUPFAM" id="SSF56935">
    <property type="entry name" value="Porins"/>
    <property type="match status" value="1"/>
</dbReference>
<keyword evidence="3 7" id="KW-1134">Transmembrane beta strand</keyword>
<evidence type="ECO:0000256" key="7">
    <source>
        <dbReference type="PROSITE-ProRule" id="PRU01360"/>
    </source>
</evidence>
<dbReference type="InterPro" id="IPR012910">
    <property type="entry name" value="Plug_dom"/>
</dbReference>
<dbReference type="EMBL" id="JACIEP010000005">
    <property type="protein sequence ID" value="MBB4035657.1"/>
    <property type="molecule type" value="Genomic_DNA"/>
</dbReference>
<dbReference type="InterPro" id="IPR036942">
    <property type="entry name" value="Beta-barrel_TonB_sf"/>
</dbReference>
<evidence type="ECO:0000256" key="6">
    <source>
        <dbReference type="ARBA" id="ARBA00023237"/>
    </source>
</evidence>
<proteinExistence type="inferred from homology"/>
<keyword evidence="10" id="KW-1185">Reference proteome</keyword>
<dbReference type="Pfam" id="PF07715">
    <property type="entry name" value="Plug"/>
    <property type="match status" value="1"/>
</dbReference>
<dbReference type="Pfam" id="PF13715">
    <property type="entry name" value="CarbopepD_reg_2"/>
    <property type="match status" value="1"/>
</dbReference>
<comment type="similarity">
    <text evidence="7">Belongs to the TonB-dependent receptor family.</text>
</comment>
<dbReference type="Gene3D" id="2.40.170.20">
    <property type="entry name" value="TonB-dependent receptor, beta-barrel domain"/>
    <property type="match status" value="1"/>
</dbReference>
<dbReference type="GO" id="GO:0009279">
    <property type="term" value="C:cell outer membrane"/>
    <property type="evidence" value="ECO:0007669"/>
    <property type="project" value="UniProtKB-SubCell"/>
</dbReference>
<feature type="domain" description="TonB-dependent receptor plug" evidence="8">
    <location>
        <begin position="146"/>
        <end position="265"/>
    </location>
</feature>
<evidence type="ECO:0000256" key="3">
    <source>
        <dbReference type="ARBA" id="ARBA00022452"/>
    </source>
</evidence>
<comment type="caution">
    <text evidence="9">The sequence shown here is derived from an EMBL/GenBank/DDBJ whole genome shotgun (WGS) entry which is preliminary data.</text>
</comment>
<dbReference type="InterPro" id="IPR039426">
    <property type="entry name" value="TonB-dep_rcpt-like"/>
</dbReference>
<dbReference type="InterPro" id="IPR023996">
    <property type="entry name" value="TonB-dep_OMP_SusC/RagA"/>
</dbReference>
<comment type="subcellular location">
    <subcellularLocation>
        <location evidence="1 7">Cell outer membrane</location>
        <topology evidence="1 7">Multi-pass membrane protein</topology>
    </subcellularLocation>
</comment>
<organism evidence="9 10">
    <name type="scientific">Dysgonomonas hofstadii</name>
    <dbReference type="NCBI Taxonomy" id="637886"/>
    <lineage>
        <taxon>Bacteria</taxon>
        <taxon>Pseudomonadati</taxon>
        <taxon>Bacteroidota</taxon>
        <taxon>Bacteroidia</taxon>
        <taxon>Bacteroidales</taxon>
        <taxon>Dysgonomonadaceae</taxon>
        <taxon>Dysgonomonas</taxon>
    </lineage>
</organism>
<dbReference type="InterPro" id="IPR008969">
    <property type="entry name" value="CarboxyPept-like_regulatory"/>
</dbReference>